<accession>A0AA92UWR0</accession>
<dbReference type="AlphaFoldDB" id="A0AA92UWR0"/>
<comment type="caution">
    <text evidence="2">The sequence shown here is derived from an EMBL/GenBank/DDBJ whole genome shotgun (WGS) entry which is preliminary data.</text>
</comment>
<feature type="transmembrane region" description="Helical" evidence="1">
    <location>
        <begin position="172"/>
        <end position="187"/>
    </location>
</feature>
<keyword evidence="1" id="KW-0472">Membrane</keyword>
<protein>
    <submittedName>
        <fullName evidence="2">Uncharacterized protein</fullName>
    </submittedName>
</protein>
<feature type="transmembrane region" description="Helical" evidence="1">
    <location>
        <begin position="34"/>
        <end position="53"/>
    </location>
</feature>
<evidence type="ECO:0000256" key="1">
    <source>
        <dbReference type="SAM" id="Phobius"/>
    </source>
</evidence>
<feature type="transmembrane region" description="Helical" evidence="1">
    <location>
        <begin position="141"/>
        <end position="160"/>
    </location>
</feature>
<keyword evidence="1" id="KW-0812">Transmembrane</keyword>
<dbReference type="Proteomes" id="UP000284990">
    <property type="component" value="Unassembled WGS sequence"/>
</dbReference>
<name>A0AA92UWR0_9BACT</name>
<organism evidence="2 3">
    <name type="scientific">Segatella copri</name>
    <dbReference type="NCBI Taxonomy" id="165179"/>
    <lineage>
        <taxon>Bacteria</taxon>
        <taxon>Pseudomonadati</taxon>
        <taxon>Bacteroidota</taxon>
        <taxon>Bacteroidia</taxon>
        <taxon>Bacteroidales</taxon>
        <taxon>Prevotellaceae</taxon>
        <taxon>Segatella</taxon>
    </lineage>
</organism>
<proteinExistence type="predicted"/>
<gene>
    <name evidence="2" type="ORF">DW916_16835</name>
</gene>
<dbReference type="EMBL" id="QSFW01000068">
    <property type="protein sequence ID" value="RHA81484.1"/>
    <property type="molecule type" value="Genomic_DNA"/>
</dbReference>
<keyword evidence="1" id="KW-1133">Transmembrane helix</keyword>
<dbReference type="RefSeq" id="WP_118192521.1">
    <property type="nucleotide sequence ID" value="NZ_QSFW01000068.1"/>
</dbReference>
<evidence type="ECO:0000313" key="3">
    <source>
        <dbReference type="Proteomes" id="UP000284990"/>
    </source>
</evidence>
<feature type="transmembrane region" description="Helical" evidence="1">
    <location>
        <begin position="73"/>
        <end position="91"/>
    </location>
</feature>
<sequence length="241" mass="27060">MFVLSLKVILAFVLTAIPFAYHVWVQPNQNSSPLLRNLSTAVMACLPKIRGVVKKAKSFLSWYYDKMKTSISARKLFTLVLVMGLLAVQYVDYETTLYAVRANHLVAEASSFLEMDEAGMGSCLWNAWEKNLLFLPSQTPYNLIMVNLLCTFLLFNYRIAENVLTCLSQKKVIFSLSAAVSVALILIDGRLLIGSECIYILLGAGAIFPKFVGRGQGGSKESLRHVVKEFREWKEIYRNAA</sequence>
<evidence type="ECO:0000313" key="2">
    <source>
        <dbReference type="EMBL" id="RHA81484.1"/>
    </source>
</evidence>
<reference evidence="2 3" key="1">
    <citation type="submission" date="2018-08" db="EMBL/GenBank/DDBJ databases">
        <title>A genome reference for cultivated species of the human gut microbiota.</title>
        <authorList>
            <person name="Zou Y."/>
            <person name="Xue W."/>
            <person name="Luo G."/>
        </authorList>
    </citation>
    <scope>NUCLEOTIDE SEQUENCE [LARGE SCALE GENOMIC DNA]</scope>
    <source>
        <strain evidence="2 3">AM42-23AC</strain>
    </source>
</reference>